<proteinExistence type="inferred from homology"/>
<dbReference type="InterPro" id="IPR032807">
    <property type="entry name" value="GNVR"/>
</dbReference>
<organism evidence="11 12">
    <name type="scientific">Clostridium tertium</name>
    <dbReference type="NCBI Taxonomy" id="1559"/>
    <lineage>
        <taxon>Bacteria</taxon>
        <taxon>Bacillati</taxon>
        <taxon>Bacillota</taxon>
        <taxon>Clostridia</taxon>
        <taxon>Eubacteriales</taxon>
        <taxon>Clostridiaceae</taxon>
        <taxon>Clostridium</taxon>
    </lineage>
</organism>
<evidence type="ECO:0000256" key="7">
    <source>
        <dbReference type="SAM" id="Coils"/>
    </source>
</evidence>
<dbReference type="InterPro" id="IPR050445">
    <property type="entry name" value="Bact_polysacc_biosynth/exp"/>
</dbReference>
<dbReference type="PANTHER" id="PTHR32309">
    <property type="entry name" value="TYROSINE-PROTEIN KINASE"/>
    <property type="match status" value="1"/>
</dbReference>
<dbReference type="EMBL" id="JAMRYU010000007">
    <property type="protein sequence ID" value="MDC4240106.1"/>
    <property type="molecule type" value="Genomic_DNA"/>
</dbReference>
<name>A0A9X3XKK6_9CLOT</name>
<evidence type="ECO:0000313" key="12">
    <source>
        <dbReference type="Proteomes" id="UP001141183"/>
    </source>
</evidence>
<reference evidence="11" key="1">
    <citation type="submission" date="2022-05" db="EMBL/GenBank/DDBJ databases">
        <title>Draft genome sequence of Clostridium tertium strain CP3 isolated from Peru.</title>
        <authorList>
            <person name="Hurtado R."/>
            <person name="Lima L."/>
            <person name="Sousa T."/>
            <person name="Jaiswal A.K."/>
            <person name="Tiwari S."/>
            <person name="Maturrano L."/>
            <person name="Brenig B."/>
            <person name="Azevedo V."/>
        </authorList>
    </citation>
    <scope>NUCLEOTIDE SEQUENCE</scope>
    <source>
        <strain evidence="11">CP3</strain>
    </source>
</reference>
<dbReference type="RefSeq" id="WP_008680589.1">
    <property type="nucleotide sequence ID" value="NZ_CABKOG010000003.1"/>
</dbReference>
<evidence type="ECO:0000256" key="3">
    <source>
        <dbReference type="ARBA" id="ARBA00022475"/>
    </source>
</evidence>
<evidence type="ECO:0000256" key="4">
    <source>
        <dbReference type="ARBA" id="ARBA00022692"/>
    </source>
</evidence>
<sequence>MEDQLISIEEIIKILKKRRKIIVIITLLSTLASVVLSFFVIEPKYEASTKLFIGKETTEANQSYSQSDVIMYQTLMKTYCEVIKTNDLILKAAKEANIDLNAEEVLENLSVITIADTQILEVSFKSENAKEARDLIEEITKEFIKISKELFPNGNVKVLQQVSLPEKPVSPNKIINISIAFLLGLIVSIALSFLLEFLRKTRV</sequence>
<comment type="subcellular location">
    <subcellularLocation>
        <location evidence="1">Cell membrane</location>
        <topology evidence="1">Multi-pass membrane protein</topology>
    </subcellularLocation>
</comment>
<dbReference type="PANTHER" id="PTHR32309:SF13">
    <property type="entry name" value="FERRIC ENTEROBACTIN TRANSPORT PROTEIN FEPE"/>
    <property type="match status" value="1"/>
</dbReference>
<dbReference type="GO" id="GO:0005886">
    <property type="term" value="C:plasma membrane"/>
    <property type="evidence" value="ECO:0007669"/>
    <property type="project" value="UniProtKB-SubCell"/>
</dbReference>
<keyword evidence="5 8" id="KW-1133">Transmembrane helix</keyword>
<protein>
    <submittedName>
        <fullName evidence="11">Wzz/FepE/Etk N-terminal domain-containing protein</fullName>
    </submittedName>
</protein>
<comment type="similarity">
    <text evidence="2">Belongs to the CpsC/CapA family.</text>
</comment>
<dbReference type="GO" id="GO:0004713">
    <property type="term" value="F:protein tyrosine kinase activity"/>
    <property type="evidence" value="ECO:0007669"/>
    <property type="project" value="TreeGrafter"/>
</dbReference>
<dbReference type="AlphaFoldDB" id="A0A9X3XKK6"/>
<evidence type="ECO:0000256" key="2">
    <source>
        <dbReference type="ARBA" id="ARBA00006683"/>
    </source>
</evidence>
<evidence type="ECO:0000259" key="10">
    <source>
        <dbReference type="Pfam" id="PF13807"/>
    </source>
</evidence>
<dbReference type="InterPro" id="IPR003856">
    <property type="entry name" value="LPS_length_determ_N"/>
</dbReference>
<dbReference type="Pfam" id="PF02706">
    <property type="entry name" value="Wzz"/>
    <property type="match status" value="1"/>
</dbReference>
<feature type="domain" description="Tyrosine-protein kinase G-rich" evidence="10">
    <location>
        <begin position="153"/>
        <end position="194"/>
    </location>
</feature>
<feature type="domain" description="Polysaccharide chain length determinant N-terminal" evidence="9">
    <location>
        <begin position="6"/>
        <end position="95"/>
    </location>
</feature>
<evidence type="ECO:0000256" key="5">
    <source>
        <dbReference type="ARBA" id="ARBA00022989"/>
    </source>
</evidence>
<feature type="transmembrane region" description="Helical" evidence="8">
    <location>
        <begin position="174"/>
        <end position="198"/>
    </location>
</feature>
<accession>A0A9X3XKK6</accession>
<dbReference type="Proteomes" id="UP001141183">
    <property type="component" value="Unassembled WGS sequence"/>
</dbReference>
<evidence type="ECO:0000256" key="1">
    <source>
        <dbReference type="ARBA" id="ARBA00004651"/>
    </source>
</evidence>
<evidence type="ECO:0000256" key="8">
    <source>
        <dbReference type="SAM" id="Phobius"/>
    </source>
</evidence>
<evidence type="ECO:0000313" key="11">
    <source>
        <dbReference type="EMBL" id="MDC4240106.1"/>
    </source>
</evidence>
<keyword evidence="6 8" id="KW-0472">Membrane</keyword>
<keyword evidence="4 8" id="KW-0812">Transmembrane</keyword>
<gene>
    <name evidence="11" type="ORF">NE398_08005</name>
</gene>
<keyword evidence="12" id="KW-1185">Reference proteome</keyword>
<feature type="transmembrane region" description="Helical" evidence="8">
    <location>
        <begin position="21"/>
        <end position="41"/>
    </location>
</feature>
<evidence type="ECO:0000256" key="6">
    <source>
        <dbReference type="ARBA" id="ARBA00023136"/>
    </source>
</evidence>
<keyword evidence="7" id="KW-0175">Coiled coil</keyword>
<dbReference type="Pfam" id="PF13807">
    <property type="entry name" value="GNVR"/>
    <property type="match status" value="1"/>
</dbReference>
<keyword evidence="3" id="KW-1003">Cell membrane</keyword>
<comment type="caution">
    <text evidence="11">The sequence shown here is derived from an EMBL/GenBank/DDBJ whole genome shotgun (WGS) entry which is preliminary data.</text>
</comment>
<feature type="coiled-coil region" evidence="7">
    <location>
        <begin position="122"/>
        <end position="149"/>
    </location>
</feature>
<evidence type="ECO:0000259" key="9">
    <source>
        <dbReference type="Pfam" id="PF02706"/>
    </source>
</evidence>